<proteinExistence type="inferred from homology"/>
<evidence type="ECO:0000256" key="10">
    <source>
        <dbReference type="RuleBase" id="RU000682"/>
    </source>
</evidence>
<accession>A0ABM1S7Y2</accession>
<gene>
    <name evidence="15" type="primary">LOC106457936</name>
</gene>
<evidence type="ECO:0000256" key="3">
    <source>
        <dbReference type="ARBA" id="ARBA00022473"/>
    </source>
</evidence>
<dbReference type="PRINTS" id="PR00027">
    <property type="entry name" value="PAIREDBOX"/>
</dbReference>
<dbReference type="InterPro" id="IPR001356">
    <property type="entry name" value="HD"/>
</dbReference>
<evidence type="ECO:0000256" key="5">
    <source>
        <dbReference type="ARBA" id="ARBA00023015"/>
    </source>
</evidence>
<comment type="similarity">
    <text evidence="2">Belongs to the paired homeobox family.</text>
</comment>
<dbReference type="Pfam" id="PF00292">
    <property type="entry name" value="PAX"/>
    <property type="match status" value="1"/>
</dbReference>
<evidence type="ECO:0000256" key="11">
    <source>
        <dbReference type="SAM" id="MobiDB-lite"/>
    </source>
</evidence>
<dbReference type="InterPro" id="IPR009057">
    <property type="entry name" value="Homeodomain-like_sf"/>
</dbReference>
<evidence type="ECO:0000256" key="6">
    <source>
        <dbReference type="ARBA" id="ARBA00023125"/>
    </source>
</evidence>
<feature type="region of interest" description="Disordered" evidence="11">
    <location>
        <begin position="1"/>
        <end position="21"/>
    </location>
</feature>
<dbReference type="PANTHER" id="PTHR45636">
    <property type="entry name" value="PAIRED BOX PROTEIN PAX-6-RELATED-RELATED"/>
    <property type="match status" value="1"/>
</dbReference>
<evidence type="ECO:0000313" key="14">
    <source>
        <dbReference type="Proteomes" id="UP000694941"/>
    </source>
</evidence>
<reference evidence="15" key="1">
    <citation type="submission" date="2025-08" db="UniProtKB">
        <authorList>
            <consortium name="RefSeq"/>
        </authorList>
    </citation>
    <scope>IDENTIFICATION</scope>
    <source>
        <tissue evidence="15">Muscle</tissue>
    </source>
</reference>
<protein>
    <submittedName>
        <fullName evidence="15">Paired box protein Pax-6-like isoform X2</fullName>
    </submittedName>
</protein>
<evidence type="ECO:0000256" key="7">
    <source>
        <dbReference type="ARBA" id="ARBA00023163"/>
    </source>
</evidence>
<dbReference type="Pfam" id="PF00046">
    <property type="entry name" value="Homeodomain"/>
    <property type="match status" value="1"/>
</dbReference>
<evidence type="ECO:0000259" key="13">
    <source>
        <dbReference type="PROSITE" id="PS51057"/>
    </source>
</evidence>
<evidence type="ECO:0000313" key="15">
    <source>
        <dbReference type="RefSeq" id="XP_022239737.1"/>
    </source>
</evidence>
<evidence type="ECO:0000256" key="4">
    <source>
        <dbReference type="ARBA" id="ARBA00022724"/>
    </source>
</evidence>
<keyword evidence="6 9" id="KW-0238">DNA-binding</keyword>
<feature type="domain" description="Paired" evidence="13">
    <location>
        <begin position="93"/>
        <end position="221"/>
    </location>
</feature>
<dbReference type="InterPro" id="IPR043565">
    <property type="entry name" value="PAX_fam"/>
</dbReference>
<dbReference type="PROSITE" id="PS50071">
    <property type="entry name" value="HOMEOBOX_2"/>
    <property type="match status" value="1"/>
</dbReference>
<comment type="subcellular location">
    <subcellularLocation>
        <location evidence="1 9 10">Nucleus</location>
    </subcellularLocation>
</comment>
<dbReference type="CDD" id="cd00086">
    <property type="entry name" value="homeodomain"/>
    <property type="match status" value="1"/>
</dbReference>
<dbReference type="PANTHER" id="PTHR45636:SF50">
    <property type="entry name" value="EYEGONE, ISOFORM A-RELATED"/>
    <property type="match status" value="1"/>
</dbReference>
<organism evidence="14 15">
    <name type="scientific">Limulus polyphemus</name>
    <name type="common">Atlantic horseshoe crab</name>
    <dbReference type="NCBI Taxonomy" id="6850"/>
    <lineage>
        <taxon>Eukaryota</taxon>
        <taxon>Metazoa</taxon>
        <taxon>Ecdysozoa</taxon>
        <taxon>Arthropoda</taxon>
        <taxon>Chelicerata</taxon>
        <taxon>Merostomata</taxon>
        <taxon>Xiphosura</taxon>
        <taxon>Limulidae</taxon>
        <taxon>Limulus</taxon>
    </lineage>
</organism>
<keyword evidence="3" id="KW-0217">Developmental protein</keyword>
<dbReference type="Proteomes" id="UP000694941">
    <property type="component" value="Unplaced"/>
</dbReference>
<name>A0ABM1S7Y2_LIMPO</name>
<keyword evidence="7" id="KW-0804">Transcription</keyword>
<dbReference type="GeneID" id="106457936"/>
<keyword evidence="5" id="KW-0805">Transcription regulation</keyword>
<sequence>MDLSVPKRSISPPAVPPPHPLAPSLRTSIALPFLSSAGTSTLTSVSVPGMVHFPHVPALTAVSPQRPANISPTAAYGSCEPAPPAFSCNVTASPLMSGSLNPMYLNSRLSETLTPPRALPTEFSPYGLRPYDFARHLLTSQTTVSKILGRYYETGSLRPGVIGGSKPKVATPTVVAKIEQYKRENPTIFAWEIRERLISERVCTNNTAPSVSSINRILRNRAAERAAAEFARAAGYSMYHPYAAAFPWGPAAPPHMWSSFAGTHLPPGTTTDPAALATISSLREQRTAGLTDKDSEDGLSTDTNDRPKFRRNRTTFSPEQLEVLEEEFEKTHYPCVNTREHLAAKTNLSEARVQTSQVASSSANEHYQAYGQHRSLVPRPLQPTFNFSRANNAL</sequence>
<dbReference type="Gene3D" id="1.10.10.60">
    <property type="entry name" value="Homeodomain-like"/>
    <property type="match status" value="1"/>
</dbReference>
<keyword evidence="4" id="KW-0563">Paired box</keyword>
<dbReference type="PROSITE" id="PS51057">
    <property type="entry name" value="PAIRED_2"/>
    <property type="match status" value="1"/>
</dbReference>
<dbReference type="SMART" id="SM00389">
    <property type="entry name" value="HOX"/>
    <property type="match status" value="1"/>
</dbReference>
<keyword evidence="9 10" id="KW-0371">Homeobox</keyword>
<dbReference type="SMART" id="SM00351">
    <property type="entry name" value="PAX"/>
    <property type="match status" value="1"/>
</dbReference>
<feature type="domain" description="Homeobox" evidence="12">
    <location>
        <begin position="307"/>
        <end position="354"/>
    </location>
</feature>
<dbReference type="InterPro" id="IPR036388">
    <property type="entry name" value="WH-like_DNA-bd_sf"/>
</dbReference>
<evidence type="ECO:0000256" key="9">
    <source>
        <dbReference type="PROSITE-ProRule" id="PRU00108"/>
    </source>
</evidence>
<feature type="DNA-binding region" description="Homeobox" evidence="9">
    <location>
        <begin position="309"/>
        <end position="355"/>
    </location>
</feature>
<evidence type="ECO:0000259" key="12">
    <source>
        <dbReference type="PROSITE" id="PS50071"/>
    </source>
</evidence>
<dbReference type="SUPFAM" id="SSF46689">
    <property type="entry name" value="Homeodomain-like"/>
    <property type="match status" value="3"/>
</dbReference>
<feature type="region of interest" description="Disordered" evidence="11">
    <location>
        <begin position="286"/>
        <end position="311"/>
    </location>
</feature>
<evidence type="ECO:0000256" key="8">
    <source>
        <dbReference type="ARBA" id="ARBA00023242"/>
    </source>
</evidence>
<evidence type="ECO:0000256" key="2">
    <source>
        <dbReference type="ARBA" id="ARBA00005733"/>
    </source>
</evidence>
<keyword evidence="14" id="KW-1185">Reference proteome</keyword>
<dbReference type="InterPro" id="IPR001523">
    <property type="entry name" value="Paired_dom"/>
</dbReference>
<keyword evidence="8 9" id="KW-0539">Nucleus</keyword>
<dbReference type="Gene3D" id="1.10.10.10">
    <property type="entry name" value="Winged helix-like DNA-binding domain superfamily/Winged helix DNA-binding domain"/>
    <property type="match status" value="2"/>
</dbReference>
<dbReference type="RefSeq" id="XP_022239737.1">
    <property type="nucleotide sequence ID" value="XM_022384029.1"/>
</dbReference>
<evidence type="ECO:0000256" key="1">
    <source>
        <dbReference type="ARBA" id="ARBA00004123"/>
    </source>
</evidence>